<evidence type="ECO:0000313" key="1">
    <source>
        <dbReference type="EMBL" id="NRD24903.1"/>
    </source>
</evidence>
<dbReference type="RefSeq" id="WP_173302553.1">
    <property type="nucleotide sequence ID" value="NZ_JABRWQ010000010.1"/>
</dbReference>
<comment type="caution">
    <text evidence="1">The sequence shown here is derived from an EMBL/GenBank/DDBJ whole genome shotgun (WGS) entry which is preliminary data.</text>
</comment>
<reference evidence="1 2" key="1">
    <citation type="journal article" date="2015" name="Int. J. Syst. Evol. Microbiol.">
        <title>Winogradskyella litoriviva sp. nov., isolated from coastal seawater.</title>
        <authorList>
            <person name="Nedashkovskaya O.I."/>
            <person name="Kukhlevskiy A.D."/>
            <person name="Zhukova N.V."/>
            <person name="Kim S.J."/>
            <person name="Rhee S.K."/>
            <person name="Mikhailov V.V."/>
        </authorList>
    </citation>
    <scope>NUCLEOTIDE SEQUENCE [LARGE SCALE GENOMIC DNA]</scope>
    <source>
        <strain evidence="1 2">KMM6491</strain>
    </source>
</reference>
<dbReference type="Proteomes" id="UP000805085">
    <property type="component" value="Unassembled WGS sequence"/>
</dbReference>
<keyword evidence="2" id="KW-1185">Reference proteome</keyword>
<gene>
    <name evidence="1" type="ORF">HNV10_16735</name>
</gene>
<dbReference type="EMBL" id="JABRWQ010000010">
    <property type="protein sequence ID" value="NRD24903.1"/>
    <property type="molecule type" value="Genomic_DNA"/>
</dbReference>
<accession>A0ABX2E8R8</accession>
<sequence length="220" mass="25618">MIEELIERTNRKEFYGSGRLHLTELKGQIGHFNTMEFNFVVDEENNIGNLINVEHWKLIAHQTMEFSGLYSVSYLPYIKLKILTDHPLLWTFNKNKLECELNGFPTNASEFIGDLFFAYEKHAGNWLPINKNFFNINEYYKKKGKMNFGIPEPLAEPIRIVCEKHGIEFNVENVIKGYDKGYANRPNAKLLIFGNEDVSPNDYNLGQPYIIADEFIANRK</sequence>
<proteinExistence type="predicted"/>
<evidence type="ECO:0000313" key="2">
    <source>
        <dbReference type="Proteomes" id="UP000805085"/>
    </source>
</evidence>
<protein>
    <submittedName>
        <fullName evidence="1">Uncharacterized protein</fullName>
    </submittedName>
</protein>
<name>A0ABX2E8R8_9FLAO</name>
<organism evidence="1 2">
    <name type="scientific">Winogradskyella litoriviva</name>
    <dbReference type="NCBI Taxonomy" id="1220182"/>
    <lineage>
        <taxon>Bacteria</taxon>
        <taxon>Pseudomonadati</taxon>
        <taxon>Bacteroidota</taxon>
        <taxon>Flavobacteriia</taxon>
        <taxon>Flavobacteriales</taxon>
        <taxon>Flavobacteriaceae</taxon>
        <taxon>Winogradskyella</taxon>
    </lineage>
</organism>